<feature type="compositionally biased region" description="Basic and acidic residues" evidence="1">
    <location>
        <begin position="182"/>
        <end position="192"/>
    </location>
</feature>
<organism evidence="2 3">
    <name type="scientific">Streptomyces spororaveus</name>
    <dbReference type="NCBI Taxonomy" id="284039"/>
    <lineage>
        <taxon>Bacteria</taxon>
        <taxon>Bacillati</taxon>
        <taxon>Actinomycetota</taxon>
        <taxon>Actinomycetes</taxon>
        <taxon>Kitasatosporales</taxon>
        <taxon>Streptomycetaceae</taxon>
        <taxon>Streptomyces</taxon>
    </lineage>
</organism>
<gene>
    <name evidence="2" type="ORF">Sspor_01760</name>
</gene>
<name>A0ABQ3T2J6_9ACTN</name>
<protein>
    <submittedName>
        <fullName evidence="2">Uncharacterized protein</fullName>
    </submittedName>
</protein>
<feature type="compositionally biased region" description="Gly residues" evidence="1">
    <location>
        <begin position="195"/>
        <end position="204"/>
    </location>
</feature>
<sequence>MSDGGPDLDMDPVAVRNIQDGLRSAVGELREFAMGTSAVAGNGLSQLAPTGMEAGHPAVAAALEGFCERWDMGVASLFVLTSGLAERLGIGAGSVWEQDQYLKGTFKVVVNAGIGNPHASNEEVEKKSLEAVLADHAFKRETPEQARQAREDFDRTWADTKKGLLNEGFVGGVVEEIAEAQGMDRETLDRIRNPQGGGQQGGGQDSDQSGVQGDGSR</sequence>
<evidence type="ECO:0000313" key="3">
    <source>
        <dbReference type="Proteomes" id="UP000608522"/>
    </source>
</evidence>
<proteinExistence type="predicted"/>
<dbReference type="Proteomes" id="UP000608522">
    <property type="component" value="Unassembled WGS sequence"/>
</dbReference>
<keyword evidence="3" id="KW-1185">Reference proteome</keyword>
<comment type="caution">
    <text evidence="2">The sequence shown here is derived from an EMBL/GenBank/DDBJ whole genome shotgun (WGS) entry which is preliminary data.</text>
</comment>
<feature type="compositionally biased region" description="Low complexity" evidence="1">
    <location>
        <begin position="205"/>
        <end position="217"/>
    </location>
</feature>
<feature type="region of interest" description="Disordered" evidence="1">
    <location>
        <begin position="181"/>
        <end position="217"/>
    </location>
</feature>
<evidence type="ECO:0000313" key="2">
    <source>
        <dbReference type="EMBL" id="GHI74615.1"/>
    </source>
</evidence>
<dbReference type="RefSeq" id="WP_202197222.1">
    <property type="nucleotide sequence ID" value="NZ_BAAATO010000022.1"/>
</dbReference>
<accession>A0ABQ3T2J6</accession>
<reference evidence="3" key="1">
    <citation type="submission" date="2023-07" db="EMBL/GenBank/DDBJ databases">
        <title>Whole genome shotgun sequence of Streptomyces spororaveus NBRC 15456.</title>
        <authorList>
            <person name="Komaki H."/>
            <person name="Tamura T."/>
        </authorList>
    </citation>
    <scope>NUCLEOTIDE SEQUENCE [LARGE SCALE GENOMIC DNA]</scope>
    <source>
        <strain evidence="3">NBRC 15456</strain>
    </source>
</reference>
<evidence type="ECO:0000256" key="1">
    <source>
        <dbReference type="SAM" id="MobiDB-lite"/>
    </source>
</evidence>
<dbReference type="EMBL" id="BNED01000002">
    <property type="protein sequence ID" value="GHI74615.1"/>
    <property type="molecule type" value="Genomic_DNA"/>
</dbReference>